<accession>A0A7I8XAB9</accession>
<evidence type="ECO:0000313" key="10">
    <source>
        <dbReference type="EMBL" id="CAD5235463.1"/>
    </source>
</evidence>
<feature type="chain" id="PRO_5036204494" evidence="7">
    <location>
        <begin position="23"/>
        <end position="1953"/>
    </location>
</feature>
<dbReference type="InterPro" id="IPR006582">
    <property type="entry name" value="MD_domain"/>
</dbReference>
<name>A0A7I8XAB9_BURXY</name>
<dbReference type="Pfam" id="PF24415">
    <property type="entry name" value="Ig_Irg-7"/>
    <property type="match status" value="2"/>
</dbReference>
<reference evidence="10" key="1">
    <citation type="submission" date="2020-09" db="EMBL/GenBank/DDBJ databases">
        <authorList>
            <person name="Kikuchi T."/>
        </authorList>
    </citation>
    <scope>NUCLEOTIDE SEQUENCE</scope>
    <source>
        <strain evidence="10">Ka4C1</strain>
    </source>
</reference>
<dbReference type="EMBL" id="CAJFCV020000006">
    <property type="protein sequence ID" value="CAG9131884.1"/>
    <property type="molecule type" value="Genomic_DNA"/>
</dbReference>
<dbReference type="Proteomes" id="UP000582659">
    <property type="component" value="Unassembled WGS sequence"/>
</dbReference>
<dbReference type="InterPro" id="IPR000742">
    <property type="entry name" value="EGF"/>
</dbReference>
<feature type="compositionally biased region" description="Basic and acidic residues" evidence="6">
    <location>
        <begin position="69"/>
        <end position="79"/>
    </location>
</feature>
<evidence type="ECO:0000256" key="6">
    <source>
        <dbReference type="SAM" id="MobiDB-lite"/>
    </source>
</evidence>
<dbReference type="Pfam" id="PF00059">
    <property type="entry name" value="Lectin_C"/>
    <property type="match status" value="1"/>
</dbReference>
<feature type="domain" description="EGF-like" evidence="8">
    <location>
        <begin position="826"/>
        <end position="865"/>
    </location>
</feature>
<sequence>MWPPGAGTSILALICLFAACSTQEIDPAVAKFAEQQQLLLKQFKADKSLRPDAFHGTPPNNTVTRRKREIKEEHPEGPEHCPPGYTGHLCESPICWNQTRLDHHSGDFPGELIELDFFDQCIGGLVVHVDRHIKDLVVVVTTEQAGYPSGKLFNAHGRLLFPNFEEIHPHLRQMHYENVQDEGTGKFYFTADSDDNEDCVVAVRAHTDLVLDGGFVESPHDDRVQEFVGEYHELQRDPTEFVPGYLAFKPSRLEFPETVTTVTFYRSQHEQQYAPMLVGTRYNCNANVFAGPYVCLEYGIYFVKIRGTDRGGNVWQRVYQFACNANPGPGPGPGPTPEPTPAPDHCLNGGTFVNNETHSYCYCGHHYEGRICETKLCDHGGHIGSDGKCVCYGSWDGEFCEHLTCKERSGRTFDTTDETALNFVIRSHDDGGIREQVIQSIDFIINSFEAFNENVIRAYTATFILDGGTKLYFESDDPDVFLKEINEVKWEKSDKCTDKILLGIDETLEIGAANFYRNSPIIVFTDALPDDPPSTRFDILQRLNEQSNPIYIIAYGGLGFKCNPDIHTEAYEQFRVLAQFSGGLVVKATETVDEHLSWIIWRVAYTLSVGLYNEHLLAANDLLDSCQYAPNEQVFFVDDSIEELIVAFVGRADYDVNVVNTIEEEVDAFYIMKGGDLTNKVYRNLEFGNYRLVIKKGQNSSETELPCHYRVYAKSKYEVFTGASIDIDHDLTLDQPRYNEEMHIVARVNNIEFPDPENVFAEALIWHNSIFQHDKREVLYASNGVYRDGCDYNLYFGTWKCERPNQFFYVEVYVEDATGLTVKRTSVGHCTVRDPNPPDQGCRNGGVRSGDRCLCVPGYEGKNCENIVCYNEGRSHSTHCECYAPWSGPHCTEPKCGYKNQWVDFRPRGVGLSFVIQGSSDVQSTLVELNRLAPEIVRDFKFNDPYWISHYSIHSFDDKQVKLYLQTDHPDDLIHGFEALQQDTQNTESVCKDLLIYEAIIEALTSSRATAHEVVYLVVSGGIKLNEHKEKETFQLIDALGAKINIIQYPINKCRIEIDQEASTAISTLAHYSGGSLYQTNRGTAFITLPLQYDEATVFDEIRDNCDKEQTFYFPISGNAQTVSITSLGDLRRGYPKISAAENTYVDARKVYDSAMSRLNIVYKDCPDGWQPYEQNCYLLEVREIPWDDAKATCMMQGGHLLHIANKGLDDLMSLYIGGTPTWIGLNDQNSHDWGWDQGAHDDLPLGNAFKHWAAGEPKSGKHCAILTSGGWVSEACNATKPFICQKHAYDLGYNPGGKEHGHLARGIWSVKLRTYNNEFTTCGIRVNVQSATQVFRQFTKKLDDDFGNGALVWKSKNNRIIAHLESHVNGHSSEARLEYAHLYPSETANLGDVVAFHKRDQCSYDYISNPFTASNLGYYVGFTGFDAYGYPFQRVLPAVSEDSIPTCKNGGVLSRRTEECVCPPEFRGRECQIPNCKFGYAAPNGVSCKCFHDYEGPLCQYAICLRNDTDHPPPPMDVYGKSFIIVLDGSNTANNAKVAQNFNKIIAEILDRLGNTEHQMYHNYIGILAYDKAQGEVEPVSKLVVETDRSKFLNELQTLINDNYQSRGQKRDYLFALAKVISSKDVIPGSAVYVIGDSGVEDAKTWNDQLYNHIAEKHVTIHTIILNDQVPPGNASNYRDPSIQHLLGLPFVTDGFIYQVDPDRFKDLFYIQLGSRFRGYSLTHQMYRECSDKIEYFQTGGDYGLLVVDLFTAHMDLEFDVIDPNGNSTDKAEHLFLTGTNVLFTIETNIPGIWTIQIHHKNKPSACFVSVREVANTAPAIGFNTDIRGDNGLHSRSAQYYPQDGLNAIIANSDTDHLTYAQVYTHDAHTLAFASPLVRRHDCAWNYISSEPFKCPASTFTVAVVGYDRGGHPYRRTYKTHCVGYKGPRTPTLTAFSDEGTSLDFPIGLAQF</sequence>
<dbReference type="InterPro" id="IPR016187">
    <property type="entry name" value="CTDL_fold"/>
</dbReference>
<dbReference type="PROSITE" id="PS01186">
    <property type="entry name" value="EGF_2"/>
    <property type="match status" value="1"/>
</dbReference>
<evidence type="ECO:0000256" key="1">
    <source>
        <dbReference type="ARBA" id="ARBA00004613"/>
    </source>
</evidence>
<gene>
    <name evidence="10" type="ORF">BXYJ_LOCUS15554</name>
</gene>
<dbReference type="CDD" id="cd00037">
    <property type="entry name" value="CLECT"/>
    <property type="match status" value="1"/>
</dbReference>
<evidence type="ECO:0000259" key="8">
    <source>
        <dbReference type="PROSITE" id="PS50026"/>
    </source>
</evidence>
<dbReference type="PANTHER" id="PTHR47324">
    <property type="entry name" value="PROTEIN IRG-7-RELATED"/>
    <property type="match status" value="1"/>
</dbReference>
<dbReference type="InterPro" id="IPR053295">
    <property type="entry name" value="Innate_immunity_reg"/>
</dbReference>
<dbReference type="InterPro" id="IPR057086">
    <property type="entry name" value="GBD_Irg-7_N"/>
</dbReference>
<feature type="disulfide bond" evidence="5">
    <location>
        <begin position="855"/>
        <end position="864"/>
    </location>
</feature>
<evidence type="ECO:0000256" key="3">
    <source>
        <dbReference type="ARBA" id="ARBA00022729"/>
    </source>
</evidence>
<dbReference type="InterPro" id="IPR057085">
    <property type="entry name" value="Ig_Irg-7"/>
</dbReference>
<comment type="caution">
    <text evidence="5">Lacks conserved residue(s) required for the propagation of feature annotation.</text>
</comment>
<keyword evidence="5" id="KW-0245">EGF-like domain</keyword>
<dbReference type="PROSITE" id="PS50041">
    <property type="entry name" value="C_TYPE_LECTIN_2"/>
    <property type="match status" value="1"/>
</dbReference>
<protein>
    <submittedName>
        <fullName evidence="10">(pine wood nematode) hypothetical protein</fullName>
    </submittedName>
</protein>
<comment type="subcellular location">
    <subcellularLocation>
        <location evidence="1">Secreted</location>
    </subcellularLocation>
</comment>
<evidence type="ECO:0000313" key="11">
    <source>
        <dbReference type="Proteomes" id="UP000659654"/>
    </source>
</evidence>
<dbReference type="SMART" id="SM00604">
    <property type="entry name" value="MD"/>
    <property type="match status" value="3"/>
</dbReference>
<dbReference type="InterPro" id="IPR056861">
    <property type="entry name" value="HMCN1-like_VWA"/>
</dbReference>
<dbReference type="PROSITE" id="PS00022">
    <property type="entry name" value="EGF_1"/>
    <property type="match status" value="3"/>
</dbReference>
<keyword evidence="3 7" id="KW-0732">Signal</keyword>
<dbReference type="Pfam" id="PF23623">
    <property type="entry name" value="GBD_IRG7_N"/>
    <property type="match status" value="1"/>
</dbReference>
<proteinExistence type="predicted"/>
<dbReference type="InterPro" id="IPR018378">
    <property type="entry name" value="C-type_lectin_CS"/>
</dbReference>
<keyword evidence="11" id="KW-1185">Reference proteome</keyword>
<feature type="domain" description="C-type lectin" evidence="9">
    <location>
        <begin position="1173"/>
        <end position="1286"/>
    </location>
</feature>
<dbReference type="SMART" id="SM00181">
    <property type="entry name" value="EGF"/>
    <property type="match status" value="3"/>
</dbReference>
<feature type="signal peptide" evidence="7">
    <location>
        <begin position="1"/>
        <end position="22"/>
    </location>
</feature>
<evidence type="ECO:0000259" key="9">
    <source>
        <dbReference type="PROSITE" id="PS50041"/>
    </source>
</evidence>
<dbReference type="SMART" id="SM00034">
    <property type="entry name" value="CLECT"/>
    <property type="match status" value="1"/>
</dbReference>
<dbReference type="Gene3D" id="3.10.100.10">
    <property type="entry name" value="Mannose-Binding Protein A, subunit A"/>
    <property type="match status" value="1"/>
</dbReference>
<dbReference type="PANTHER" id="PTHR47324:SF3">
    <property type="entry name" value="EGF-LIKE DOMAIN-CONTAINING PROTEIN"/>
    <property type="match status" value="1"/>
</dbReference>
<dbReference type="PROSITE" id="PS50026">
    <property type="entry name" value="EGF_3"/>
    <property type="match status" value="1"/>
</dbReference>
<comment type="caution">
    <text evidence="10">The sequence shown here is derived from an EMBL/GenBank/DDBJ whole genome shotgun (WGS) entry which is preliminary data.</text>
</comment>
<dbReference type="SMR" id="A0A7I8XAB9"/>
<dbReference type="PROSITE" id="PS00615">
    <property type="entry name" value="C_TYPE_LECTIN_1"/>
    <property type="match status" value="1"/>
</dbReference>
<dbReference type="Proteomes" id="UP000659654">
    <property type="component" value="Unassembled WGS sequence"/>
</dbReference>
<evidence type="ECO:0000256" key="7">
    <source>
        <dbReference type="SAM" id="SignalP"/>
    </source>
</evidence>
<dbReference type="Gene3D" id="2.10.25.10">
    <property type="entry name" value="Laminin"/>
    <property type="match status" value="1"/>
</dbReference>
<feature type="region of interest" description="Disordered" evidence="6">
    <location>
        <begin position="50"/>
        <end position="80"/>
    </location>
</feature>
<keyword evidence="2" id="KW-0964">Secreted</keyword>
<dbReference type="SUPFAM" id="SSF56436">
    <property type="entry name" value="C-type lectin-like"/>
    <property type="match status" value="1"/>
</dbReference>
<dbReference type="InterPro" id="IPR001304">
    <property type="entry name" value="C-type_lectin-like"/>
</dbReference>
<evidence type="ECO:0000256" key="2">
    <source>
        <dbReference type="ARBA" id="ARBA00022525"/>
    </source>
</evidence>
<evidence type="ECO:0000256" key="5">
    <source>
        <dbReference type="PROSITE-ProRule" id="PRU00076"/>
    </source>
</evidence>
<organism evidence="10 11">
    <name type="scientific">Bursaphelenchus xylophilus</name>
    <name type="common">Pinewood nematode worm</name>
    <name type="synonym">Aphelenchoides xylophilus</name>
    <dbReference type="NCBI Taxonomy" id="6326"/>
    <lineage>
        <taxon>Eukaryota</taxon>
        <taxon>Metazoa</taxon>
        <taxon>Ecdysozoa</taxon>
        <taxon>Nematoda</taxon>
        <taxon>Chromadorea</taxon>
        <taxon>Rhabditida</taxon>
        <taxon>Tylenchina</taxon>
        <taxon>Tylenchomorpha</taxon>
        <taxon>Aphelenchoidea</taxon>
        <taxon>Aphelenchoididae</taxon>
        <taxon>Bursaphelenchus</taxon>
    </lineage>
</organism>
<dbReference type="InterPro" id="IPR016186">
    <property type="entry name" value="C-type_lectin-like/link_sf"/>
</dbReference>
<dbReference type="EMBL" id="CAJFDI010000006">
    <property type="protein sequence ID" value="CAD5235463.1"/>
    <property type="molecule type" value="Genomic_DNA"/>
</dbReference>
<dbReference type="Pfam" id="PF25106">
    <property type="entry name" value="VWA_4"/>
    <property type="match status" value="1"/>
</dbReference>
<keyword evidence="4 5" id="KW-1015">Disulfide bond</keyword>
<dbReference type="OrthoDB" id="441660at2759"/>
<evidence type="ECO:0000256" key="4">
    <source>
        <dbReference type="ARBA" id="ARBA00023157"/>
    </source>
</evidence>